<proteinExistence type="predicted"/>
<dbReference type="EMBL" id="LPBJ01000047">
    <property type="protein sequence ID" value="KVP97945.1"/>
    <property type="molecule type" value="Genomic_DNA"/>
</dbReference>
<reference evidence="1 2" key="1">
    <citation type="submission" date="2015-11" db="EMBL/GenBank/DDBJ databases">
        <title>Expanding the genomic diversity of Burkholderia species for the development of highly accurate diagnostics.</title>
        <authorList>
            <person name="Sahl J."/>
            <person name="Keim P."/>
            <person name="Wagner D."/>
        </authorList>
    </citation>
    <scope>NUCLEOTIDE SEQUENCE [LARGE SCALE GENOMIC DNA]</scope>
    <source>
        <strain evidence="1 2">MSMB1808WGS</strain>
    </source>
</reference>
<dbReference type="Proteomes" id="UP000056453">
    <property type="component" value="Unassembled WGS sequence"/>
</dbReference>
<sequence length="200" mass="22649">MSNLTAPLDYFLDGGAPKYAQARKAAGETRHLSVYRVENYKLVRVCSLHEFRVAVSMAGMLMAVYAFEMRLARDPDTKWFRQAEFSSVSIAQALVSQGNNPLLIEAAIELWQGNGWPEDARFLKGYNGGIEGYGRLARACWTPQRQSVDLTEHGVSSVYPRTKAAIKHLKARGLQLEHEQLIHEVFGAMQQTWHFQFLDM</sequence>
<dbReference type="AlphaFoldDB" id="A0AAW3MVY4"/>
<gene>
    <name evidence="1" type="ORF">WJ96_05080</name>
</gene>
<evidence type="ECO:0000313" key="2">
    <source>
        <dbReference type="Proteomes" id="UP000056453"/>
    </source>
</evidence>
<accession>A0AAW3MVY4</accession>
<name>A0AAW3MVY4_9BURK</name>
<evidence type="ECO:0000313" key="1">
    <source>
        <dbReference type="EMBL" id="KVP97945.1"/>
    </source>
</evidence>
<comment type="caution">
    <text evidence="1">The sequence shown here is derived from an EMBL/GenBank/DDBJ whole genome shotgun (WGS) entry which is preliminary data.</text>
</comment>
<keyword evidence="2" id="KW-1185">Reference proteome</keyword>
<dbReference type="RefSeq" id="WP_059924804.1">
    <property type="nucleotide sequence ID" value="NZ_LPBG01000047.1"/>
</dbReference>
<organism evidence="1 2">
    <name type="scientific">Burkholderia ubonensis</name>
    <dbReference type="NCBI Taxonomy" id="101571"/>
    <lineage>
        <taxon>Bacteria</taxon>
        <taxon>Pseudomonadati</taxon>
        <taxon>Pseudomonadota</taxon>
        <taxon>Betaproteobacteria</taxon>
        <taxon>Burkholderiales</taxon>
        <taxon>Burkholderiaceae</taxon>
        <taxon>Burkholderia</taxon>
        <taxon>Burkholderia cepacia complex</taxon>
    </lineage>
</organism>
<protein>
    <submittedName>
        <fullName evidence="1">Uncharacterized protein</fullName>
    </submittedName>
</protein>